<dbReference type="PROSITE" id="PS50035">
    <property type="entry name" value="PLD"/>
    <property type="match status" value="1"/>
</dbReference>
<feature type="non-terminal residue" evidence="2">
    <location>
        <position position="1"/>
    </location>
</feature>
<sequence length="100" mass="11148">DLLACGVTVLEYPLGLLHTKSMAVDGEIALVGSANMDRRSLELNYENNLLITDRAVTQTIRERQLGYASVSHPVDAREVQAWPYHRRLLQNAIGMMSPVL</sequence>
<dbReference type="PANTHER" id="PTHR21248:SF22">
    <property type="entry name" value="PHOSPHOLIPASE D"/>
    <property type="match status" value="1"/>
</dbReference>
<gene>
    <name evidence="2" type="ORF">SAMN05421546_2348</name>
</gene>
<evidence type="ECO:0000313" key="3">
    <source>
        <dbReference type="Proteomes" id="UP000241788"/>
    </source>
</evidence>
<dbReference type="STRING" id="1604334.SAMN05421546_2348"/>
<dbReference type="Proteomes" id="UP000241788">
    <property type="component" value="Unassembled WGS sequence"/>
</dbReference>
<name>A0A1N6XUX0_9GAMM</name>
<dbReference type="AlphaFoldDB" id="A0A1N6XUX0"/>
<evidence type="ECO:0000313" key="2">
    <source>
        <dbReference type="EMBL" id="SIR05971.1"/>
    </source>
</evidence>
<organism evidence="2 3">
    <name type="scientific">Solilutibacter tolerans</name>
    <dbReference type="NCBI Taxonomy" id="1604334"/>
    <lineage>
        <taxon>Bacteria</taxon>
        <taxon>Pseudomonadati</taxon>
        <taxon>Pseudomonadota</taxon>
        <taxon>Gammaproteobacteria</taxon>
        <taxon>Lysobacterales</taxon>
        <taxon>Lysobacteraceae</taxon>
        <taxon>Solilutibacter</taxon>
    </lineage>
</organism>
<dbReference type="InterPro" id="IPR025202">
    <property type="entry name" value="PLD-like_dom"/>
</dbReference>
<dbReference type="EMBL" id="FTLW01000005">
    <property type="protein sequence ID" value="SIR05971.1"/>
    <property type="molecule type" value="Genomic_DNA"/>
</dbReference>
<dbReference type="Gene3D" id="3.30.870.10">
    <property type="entry name" value="Endonuclease Chain A"/>
    <property type="match status" value="1"/>
</dbReference>
<evidence type="ECO:0000259" key="1">
    <source>
        <dbReference type="PROSITE" id="PS50035"/>
    </source>
</evidence>
<dbReference type="Pfam" id="PF13091">
    <property type="entry name" value="PLDc_2"/>
    <property type="match status" value="1"/>
</dbReference>
<protein>
    <submittedName>
        <fullName evidence="2">Cardiolipin synthase</fullName>
    </submittedName>
</protein>
<proteinExistence type="predicted"/>
<dbReference type="SMART" id="SM00155">
    <property type="entry name" value="PLDc"/>
    <property type="match status" value="1"/>
</dbReference>
<feature type="domain" description="PLD phosphodiesterase" evidence="1">
    <location>
        <begin position="13"/>
        <end position="40"/>
    </location>
</feature>
<reference evidence="3" key="1">
    <citation type="submission" date="2017-01" db="EMBL/GenBank/DDBJ databases">
        <authorList>
            <person name="Varghese N."/>
            <person name="Submissions S."/>
        </authorList>
    </citation>
    <scope>NUCLEOTIDE SEQUENCE [LARGE SCALE GENOMIC DNA]</scope>
    <source>
        <strain evidence="3">UM1</strain>
    </source>
</reference>
<dbReference type="SUPFAM" id="SSF56024">
    <property type="entry name" value="Phospholipase D/nuclease"/>
    <property type="match status" value="1"/>
</dbReference>
<keyword evidence="3" id="KW-1185">Reference proteome</keyword>
<dbReference type="RefSeq" id="WP_242651436.1">
    <property type="nucleotide sequence ID" value="NZ_FTLW01000005.1"/>
</dbReference>
<accession>A0A1N6XUX0</accession>
<dbReference type="GO" id="GO:0032049">
    <property type="term" value="P:cardiolipin biosynthetic process"/>
    <property type="evidence" value="ECO:0007669"/>
    <property type="project" value="UniProtKB-ARBA"/>
</dbReference>
<dbReference type="PANTHER" id="PTHR21248">
    <property type="entry name" value="CARDIOLIPIN SYNTHASE"/>
    <property type="match status" value="1"/>
</dbReference>
<dbReference type="GO" id="GO:0030572">
    <property type="term" value="F:phosphatidyltransferase activity"/>
    <property type="evidence" value="ECO:0007669"/>
    <property type="project" value="UniProtKB-ARBA"/>
</dbReference>
<dbReference type="InterPro" id="IPR001736">
    <property type="entry name" value="PLipase_D/transphosphatidylase"/>
</dbReference>